<evidence type="ECO:0000256" key="6">
    <source>
        <dbReference type="ARBA" id="ARBA00023002"/>
    </source>
</evidence>
<dbReference type="Pfam" id="PF00067">
    <property type="entry name" value="p450"/>
    <property type="match status" value="1"/>
</dbReference>
<dbReference type="GO" id="GO:0020037">
    <property type="term" value="F:heme binding"/>
    <property type="evidence" value="ECO:0007669"/>
    <property type="project" value="InterPro"/>
</dbReference>
<dbReference type="EMBL" id="JH711575">
    <property type="protein sequence ID" value="EIW84461.1"/>
    <property type="molecule type" value="Genomic_DNA"/>
</dbReference>
<evidence type="ECO:0000256" key="8">
    <source>
        <dbReference type="ARBA" id="ARBA00023033"/>
    </source>
</evidence>
<evidence type="ECO:0000256" key="4">
    <source>
        <dbReference type="ARBA" id="ARBA00022617"/>
    </source>
</evidence>
<organism evidence="11 12">
    <name type="scientific">Coniophora puteana (strain RWD-64-598)</name>
    <name type="common">Brown rot fungus</name>
    <dbReference type="NCBI Taxonomy" id="741705"/>
    <lineage>
        <taxon>Eukaryota</taxon>
        <taxon>Fungi</taxon>
        <taxon>Dikarya</taxon>
        <taxon>Basidiomycota</taxon>
        <taxon>Agaricomycotina</taxon>
        <taxon>Agaricomycetes</taxon>
        <taxon>Agaricomycetidae</taxon>
        <taxon>Boletales</taxon>
        <taxon>Coniophorineae</taxon>
        <taxon>Coniophoraceae</taxon>
        <taxon>Coniophora</taxon>
    </lineage>
</organism>
<dbReference type="OMA" id="HRVCPGD"/>
<evidence type="ECO:0000256" key="7">
    <source>
        <dbReference type="ARBA" id="ARBA00023004"/>
    </source>
</evidence>
<dbReference type="PRINTS" id="PR00463">
    <property type="entry name" value="EP450I"/>
</dbReference>
<dbReference type="GeneID" id="19204945"/>
<keyword evidence="5 9" id="KW-0479">Metal-binding</keyword>
<reference evidence="12" key="1">
    <citation type="journal article" date="2012" name="Science">
        <title>The Paleozoic origin of enzymatic lignin decomposition reconstructed from 31 fungal genomes.</title>
        <authorList>
            <person name="Floudas D."/>
            <person name="Binder M."/>
            <person name="Riley R."/>
            <person name="Barry K."/>
            <person name="Blanchette R.A."/>
            <person name="Henrissat B."/>
            <person name="Martinez A.T."/>
            <person name="Otillar R."/>
            <person name="Spatafora J.W."/>
            <person name="Yadav J.S."/>
            <person name="Aerts A."/>
            <person name="Benoit I."/>
            <person name="Boyd A."/>
            <person name="Carlson A."/>
            <person name="Copeland A."/>
            <person name="Coutinho P.M."/>
            <person name="de Vries R.P."/>
            <person name="Ferreira P."/>
            <person name="Findley K."/>
            <person name="Foster B."/>
            <person name="Gaskell J."/>
            <person name="Glotzer D."/>
            <person name="Gorecki P."/>
            <person name="Heitman J."/>
            <person name="Hesse C."/>
            <person name="Hori C."/>
            <person name="Igarashi K."/>
            <person name="Jurgens J.A."/>
            <person name="Kallen N."/>
            <person name="Kersten P."/>
            <person name="Kohler A."/>
            <person name="Kuees U."/>
            <person name="Kumar T.K.A."/>
            <person name="Kuo A."/>
            <person name="LaButti K."/>
            <person name="Larrondo L.F."/>
            <person name="Lindquist E."/>
            <person name="Ling A."/>
            <person name="Lombard V."/>
            <person name="Lucas S."/>
            <person name="Lundell T."/>
            <person name="Martin R."/>
            <person name="McLaughlin D.J."/>
            <person name="Morgenstern I."/>
            <person name="Morin E."/>
            <person name="Murat C."/>
            <person name="Nagy L.G."/>
            <person name="Nolan M."/>
            <person name="Ohm R.A."/>
            <person name="Patyshakuliyeva A."/>
            <person name="Rokas A."/>
            <person name="Ruiz-Duenas F.J."/>
            <person name="Sabat G."/>
            <person name="Salamov A."/>
            <person name="Samejima M."/>
            <person name="Schmutz J."/>
            <person name="Slot J.C."/>
            <person name="St John F."/>
            <person name="Stenlid J."/>
            <person name="Sun H."/>
            <person name="Sun S."/>
            <person name="Syed K."/>
            <person name="Tsang A."/>
            <person name="Wiebenga A."/>
            <person name="Young D."/>
            <person name="Pisabarro A."/>
            <person name="Eastwood D.C."/>
            <person name="Martin F."/>
            <person name="Cullen D."/>
            <person name="Grigoriev I.V."/>
            <person name="Hibbett D.S."/>
        </authorList>
    </citation>
    <scope>NUCLEOTIDE SEQUENCE [LARGE SCALE GENOMIC DNA]</scope>
    <source>
        <strain evidence="12">RWD-64-598 SS2</strain>
    </source>
</reference>
<evidence type="ECO:0000313" key="11">
    <source>
        <dbReference type="EMBL" id="EIW84461.1"/>
    </source>
</evidence>
<evidence type="ECO:0000256" key="2">
    <source>
        <dbReference type="ARBA" id="ARBA00005179"/>
    </source>
</evidence>
<dbReference type="PROSITE" id="PS00086">
    <property type="entry name" value="CYTOCHROME_P450"/>
    <property type="match status" value="1"/>
</dbReference>
<comment type="cofactor">
    <cofactor evidence="1 9">
        <name>heme</name>
        <dbReference type="ChEBI" id="CHEBI:30413"/>
    </cofactor>
</comment>
<evidence type="ECO:0000256" key="9">
    <source>
        <dbReference type="PIRSR" id="PIRSR602401-1"/>
    </source>
</evidence>
<sequence>MVNLPFEFLERKIASGNTGKSIALEAMDRFGDTDKVNNFEKVVRDACATLYSAAAETTSSTLIIFLLAMVQNPSVQVRAQEEIESVLGPDRLPSFADRQSLPYVEAVYRETLRWHPVAPLGIPHAATDGDVYKGWAIPNDSVVIANVWAISQNPERYPSPSSFKPERFFDNKGVLTDDIPTYAFGFGRRICPGRHFADNSLWIVIGRLLAGFTFESEYLQTGGEVKWHNGVTS</sequence>
<dbReference type="Proteomes" id="UP000053558">
    <property type="component" value="Unassembled WGS sequence"/>
</dbReference>
<comment type="caution">
    <text evidence="11">The sequence shown here is derived from an EMBL/GenBank/DDBJ whole genome shotgun (WGS) entry which is preliminary data.</text>
</comment>
<dbReference type="InterPro" id="IPR002401">
    <property type="entry name" value="Cyt_P450_E_grp-I"/>
</dbReference>
<keyword evidence="12" id="KW-1185">Reference proteome</keyword>
<dbReference type="GO" id="GO:0004497">
    <property type="term" value="F:monooxygenase activity"/>
    <property type="evidence" value="ECO:0007669"/>
    <property type="project" value="UniProtKB-KW"/>
</dbReference>
<proteinExistence type="inferred from homology"/>
<dbReference type="PANTHER" id="PTHR46300:SF7">
    <property type="entry name" value="P450, PUTATIVE (EUROFUNG)-RELATED"/>
    <property type="match status" value="1"/>
</dbReference>
<dbReference type="InterPro" id="IPR001128">
    <property type="entry name" value="Cyt_P450"/>
</dbReference>
<feature type="binding site" description="axial binding residue" evidence="9">
    <location>
        <position position="191"/>
    </location>
    <ligand>
        <name>heme</name>
        <dbReference type="ChEBI" id="CHEBI:30413"/>
    </ligand>
    <ligandPart>
        <name>Fe</name>
        <dbReference type="ChEBI" id="CHEBI:18248"/>
    </ligandPart>
</feature>
<dbReference type="KEGG" id="cput:CONPUDRAFT_163589"/>
<dbReference type="RefSeq" id="XP_007766156.1">
    <property type="nucleotide sequence ID" value="XM_007767966.1"/>
</dbReference>
<name>A0A5M3N0P5_CONPW</name>
<keyword evidence="7 9" id="KW-0408">Iron</keyword>
<dbReference type="InterPro" id="IPR050364">
    <property type="entry name" value="Cytochrome_P450_fung"/>
</dbReference>
<dbReference type="Gene3D" id="1.10.630.10">
    <property type="entry name" value="Cytochrome P450"/>
    <property type="match status" value="1"/>
</dbReference>
<keyword evidence="4 9" id="KW-0349">Heme</keyword>
<evidence type="ECO:0000256" key="5">
    <source>
        <dbReference type="ARBA" id="ARBA00022723"/>
    </source>
</evidence>
<dbReference type="AlphaFoldDB" id="A0A5M3N0P5"/>
<evidence type="ECO:0000313" key="12">
    <source>
        <dbReference type="Proteomes" id="UP000053558"/>
    </source>
</evidence>
<protein>
    <submittedName>
        <fullName evidence="11">Cytochrome P450</fullName>
    </submittedName>
</protein>
<keyword evidence="6 10" id="KW-0560">Oxidoreductase</keyword>
<dbReference type="InterPro" id="IPR036396">
    <property type="entry name" value="Cyt_P450_sf"/>
</dbReference>
<dbReference type="SUPFAM" id="SSF48264">
    <property type="entry name" value="Cytochrome P450"/>
    <property type="match status" value="1"/>
</dbReference>
<gene>
    <name evidence="11" type="ORF">CONPUDRAFT_163589</name>
</gene>
<comment type="similarity">
    <text evidence="3 10">Belongs to the cytochrome P450 family.</text>
</comment>
<evidence type="ECO:0000256" key="10">
    <source>
        <dbReference type="RuleBase" id="RU000461"/>
    </source>
</evidence>
<evidence type="ECO:0000256" key="1">
    <source>
        <dbReference type="ARBA" id="ARBA00001971"/>
    </source>
</evidence>
<dbReference type="GO" id="GO:0005506">
    <property type="term" value="F:iron ion binding"/>
    <property type="evidence" value="ECO:0007669"/>
    <property type="project" value="InterPro"/>
</dbReference>
<dbReference type="PRINTS" id="PR00385">
    <property type="entry name" value="P450"/>
</dbReference>
<dbReference type="GO" id="GO:0016705">
    <property type="term" value="F:oxidoreductase activity, acting on paired donors, with incorporation or reduction of molecular oxygen"/>
    <property type="evidence" value="ECO:0007669"/>
    <property type="project" value="InterPro"/>
</dbReference>
<dbReference type="PANTHER" id="PTHR46300">
    <property type="entry name" value="P450, PUTATIVE (EUROFUNG)-RELATED-RELATED"/>
    <property type="match status" value="1"/>
</dbReference>
<evidence type="ECO:0000256" key="3">
    <source>
        <dbReference type="ARBA" id="ARBA00010617"/>
    </source>
</evidence>
<dbReference type="InterPro" id="IPR017972">
    <property type="entry name" value="Cyt_P450_CS"/>
</dbReference>
<accession>A0A5M3N0P5</accession>
<comment type="pathway">
    <text evidence="2">Secondary metabolite biosynthesis.</text>
</comment>
<dbReference type="OrthoDB" id="2676857at2759"/>
<keyword evidence="8 10" id="KW-0503">Monooxygenase</keyword>